<gene>
    <name evidence="1" type="ORF">PCOAH_00047820</name>
</gene>
<dbReference type="RefSeq" id="XP_019917243.1">
    <property type="nucleotide sequence ID" value="XM_020061565.1"/>
</dbReference>
<sequence length="225" mass="25637">MPEPSKATTLTEVNLEGLPSKTIYNKLDGYQTEECKTANYGSSIKTTLQNAGVDENTAQQIINTLCYISKSVKKLKELPSHKEFYEKFDLGWTNCTGIEPWPNQTKVKLDEDDDQNIKNHAEKIVGGLCYVNKMKGQGKAPAPQNNDFCNFFYFWVGNMLFKAFKDGKKNSFNESMQKIKTAVETHGTDHGCTFACTNKKHSKFFAQRKLLFYFTSGTRRTYNNK</sequence>
<dbReference type="GeneID" id="30911513"/>
<keyword evidence="2" id="KW-1185">Reference proteome</keyword>
<protein>
    <submittedName>
        <fullName evidence="1">Kir-like protein</fullName>
    </submittedName>
</protein>
<evidence type="ECO:0000313" key="2">
    <source>
        <dbReference type="Proteomes" id="UP000092716"/>
    </source>
</evidence>
<dbReference type="EMBL" id="CP016251">
    <property type="protein sequence ID" value="ANQ10548.1"/>
    <property type="molecule type" value="Genomic_DNA"/>
</dbReference>
<dbReference type="VEuPathDB" id="PlasmoDB:PCOAH_00047820"/>
<dbReference type="AlphaFoldDB" id="A0A1B1E6C6"/>
<proteinExistence type="predicted"/>
<dbReference type="Proteomes" id="UP000092716">
    <property type="component" value="Chromosome 13"/>
</dbReference>
<reference evidence="2" key="1">
    <citation type="submission" date="2016-06" db="EMBL/GenBank/DDBJ databases">
        <title>First high quality genome sequence of Plasmodium coatneyi using continuous long reads from single molecule, real-time sequencing.</title>
        <authorList>
            <person name="Chien J.-T."/>
            <person name="Pakala S.B."/>
            <person name="Geraldo J.A."/>
            <person name="Lapp S.A."/>
            <person name="Barnwell J.W."/>
            <person name="Kissinger J.C."/>
            <person name="Galinski M.R."/>
            <person name="Humphrey J.C."/>
        </authorList>
    </citation>
    <scope>NUCLEOTIDE SEQUENCE [LARGE SCALE GENOMIC DNA]</scope>
    <source>
        <strain evidence="2">Hackeri</strain>
    </source>
</reference>
<dbReference type="Pfam" id="PF05795">
    <property type="entry name" value="Plasmodium_Vir"/>
    <property type="match status" value="1"/>
</dbReference>
<organism evidence="1 2">
    <name type="scientific">Plasmodium coatneyi</name>
    <dbReference type="NCBI Taxonomy" id="208452"/>
    <lineage>
        <taxon>Eukaryota</taxon>
        <taxon>Sar</taxon>
        <taxon>Alveolata</taxon>
        <taxon>Apicomplexa</taxon>
        <taxon>Aconoidasida</taxon>
        <taxon>Haemosporida</taxon>
        <taxon>Plasmodiidae</taxon>
        <taxon>Plasmodium</taxon>
    </lineage>
</organism>
<dbReference type="KEGG" id="pcot:PCOAH_00047820"/>
<evidence type="ECO:0000313" key="1">
    <source>
        <dbReference type="EMBL" id="ANQ10548.1"/>
    </source>
</evidence>
<accession>A0A1B1E6C6</accession>
<name>A0A1B1E6C6_9APIC</name>
<dbReference type="InterPro" id="IPR008780">
    <property type="entry name" value="Plasmodium_Vir"/>
</dbReference>